<organism evidence="1">
    <name type="scientific">Timema bartmani</name>
    <dbReference type="NCBI Taxonomy" id="61472"/>
    <lineage>
        <taxon>Eukaryota</taxon>
        <taxon>Metazoa</taxon>
        <taxon>Ecdysozoa</taxon>
        <taxon>Arthropoda</taxon>
        <taxon>Hexapoda</taxon>
        <taxon>Insecta</taxon>
        <taxon>Pterygota</taxon>
        <taxon>Neoptera</taxon>
        <taxon>Polyneoptera</taxon>
        <taxon>Phasmatodea</taxon>
        <taxon>Timematodea</taxon>
        <taxon>Timematoidea</taxon>
        <taxon>Timematidae</taxon>
        <taxon>Timema</taxon>
    </lineage>
</organism>
<reference evidence="1" key="1">
    <citation type="submission" date="2020-11" db="EMBL/GenBank/DDBJ databases">
        <authorList>
            <person name="Tran Van P."/>
        </authorList>
    </citation>
    <scope>NUCLEOTIDE SEQUENCE</scope>
</reference>
<proteinExistence type="predicted"/>
<dbReference type="AlphaFoldDB" id="A0A7R9HZW8"/>
<name>A0A7R9HZW8_9NEOP</name>
<sequence length="241" mass="27321">MEPYDISCVKEETIEFIKIEPQNDDKMYMDEKPWIKVKDESDTLDFEEVMVKTETKFYDSSLETMESTPSYYNPEIQAQEVIVWHMEGEQDVNQKIVLNMRNQRDIVVDMERVKNVNWKIVPGVLVQGAIVWIMEGEQNNTVRTNVAFIAANYSASTDVIKCLEERNKSLVNSLDVVDDVVEKIQGVPGVAGKTVQEKSAALCGLKQPADPLCLATRGEWAASYAPIHTIHTHTLVSQLHS</sequence>
<dbReference type="EMBL" id="OD565701">
    <property type="protein sequence ID" value="CAD7442392.1"/>
    <property type="molecule type" value="Genomic_DNA"/>
</dbReference>
<gene>
    <name evidence="1" type="ORF">TBIB3V08_LOCUS4823</name>
</gene>
<accession>A0A7R9HZW8</accession>
<evidence type="ECO:0000313" key="1">
    <source>
        <dbReference type="EMBL" id="CAD7442392.1"/>
    </source>
</evidence>
<protein>
    <submittedName>
        <fullName evidence="1">Uncharacterized protein</fullName>
    </submittedName>
</protein>